<evidence type="ECO:0000256" key="5">
    <source>
        <dbReference type="ARBA" id="ARBA00023136"/>
    </source>
</evidence>
<gene>
    <name evidence="8" type="ORF">GTK09_17150</name>
</gene>
<evidence type="ECO:0000256" key="3">
    <source>
        <dbReference type="ARBA" id="ARBA00022692"/>
    </source>
</evidence>
<dbReference type="AlphaFoldDB" id="A0A6N9T4I0"/>
<comment type="caution">
    <text evidence="8">The sequence shown here is derived from an EMBL/GenBank/DDBJ whole genome shotgun (WGS) entry which is preliminary data.</text>
</comment>
<feature type="transmembrane region" description="Helical" evidence="6">
    <location>
        <begin position="110"/>
        <end position="128"/>
    </location>
</feature>
<feature type="transmembrane region" description="Helical" evidence="6">
    <location>
        <begin position="323"/>
        <end position="348"/>
    </location>
</feature>
<dbReference type="InterPro" id="IPR044770">
    <property type="entry name" value="MFS_spinster-like"/>
</dbReference>
<keyword evidence="5 6" id="KW-0472">Membrane</keyword>
<evidence type="ECO:0000256" key="6">
    <source>
        <dbReference type="SAM" id="Phobius"/>
    </source>
</evidence>
<dbReference type="GO" id="GO:0022857">
    <property type="term" value="F:transmembrane transporter activity"/>
    <property type="evidence" value="ECO:0007669"/>
    <property type="project" value="InterPro"/>
</dbReference>
<dbReference type="InterPro" id="IPR020846">
    <property type="entry name" value="MFS_dom"/>
</dbReference>
<evidence type="ECO:0000256" key="1">
    <source>
        <dbReference type="ARBA" id="ARBA00004141"/>
    </source>
</evidence>
<feature type="transmembrane region" description="Helical" evidence="6">
    <location>
        <begin position="50"/>
        <end position="72"/>
    </location>
</feature>
<feature type="transmembrane region" description="Helical" evidence="6">
    <location>
        <begin position="180"/>
        <end position="201"/>
    </location>
</feature>
<feature type="transmembrane region" description="Helical" evidence="6">
    <location>
        <begin position="79"/>
        <end position="98"/>
    </location>
</feature>
<protein>
    <submittedName>
        <fullName evidence="8">MFS transporter</fullName>
    </submittedName>
</protein>
<keyword evidence="2" id="KW-0813">Transport</keyword>
<feature type="domain" description="Major facilitator superfamily (MFS) profile" evidence="7">
    <location>
        <begin position="14"/>
        <end position="424"/>
    </location>
</feature>
<dbReference type="Gene3D" id="1.20.1250.20">
    <property type="entry name" value="MFS general substrate transporter like domains"/>
    <property type="match status" value="2"/>
</dbReference>
<feature type="transmembrane region" description="Helical" evidence="6">
    <location>
        <begin position="360"/>
        <end position="384"/>
    </location>
</feature>
<dbReference type="GO" id="GO:0016020">
    <property type="term" value="C:membrane"/>
    <property type="evidence" value="ECO:0007669"/>
    <property type="project" value="UniProtKB-SubCell"/>
</dbReference>
<accession>A0A6N9T4I0</accession>
<keyword evidence="9" id="KW-1185">Reference proteome</keyword>
<evidence type="ECO:0000259" key="7">
    <source>
        <dbReference type="PROSITE" id="PS50850"/>
    </source>
</evidence>
<dbReference type="Pfam" id="PF07690">
    <property type="entry name" value="MFS_1"/>
    <property type="match status" value="1"/>
</dbReference>
<feature type="transmembrane region" description="Helical" evidence="6">
    <location>
        <begin position="396"/>
        <end position="416"/>
    </location>
</feature>
<dbReference type="PROSITE" id="PS50850">
    <property type="entry name" value="MFS"/>
    <property type="match status" value="1"/>
</dbReference>
<evidence type="ECO:0000256" key="2">
    <source>
        <dbReference type="ARBA" id="ARBA00022448"/>
    </source>
</evidence>
<sequence length="425" mass="43999">MSKTPFHAMGAWRLALTLAFVHLVSSIDRHLLSLVLPLVKAELALTDTKLGFLQGTAYVLPYAAAIVPAGMLVDRFDRFAIILSALAVWTLGTAAFALSQAYPQLVAARMLLGLGQAALVPAAISLITDTFGPRRSGRPIALFTSAATFGRGLALSGGGLLLTAIVAWRSPTWLQHLDPWRVLFLVSLAVNVAAIALFSTTREPPRSQSLRASGEKLRLVLAKHWPSYLAYFGSAASTILIIQIIAAWTPTILVRSFGTSVAESGMIFGAIVVCVGPAGNVVGGFALDRLAARGVTAAPAVVAAVSLLVAVAAVSAFCLAGSLVAAIVALAGATFTLGMATPAGLVAIQHLTPSALRGRMTGAFLLGVTLIALGIGPVLVGWLADHVFGGAAGLRRAVLAVLWTFGIPGVISAILAGRLERRRGP</sequence>
<feature type="transmembrane region" description="Helical" evidence="6">
    <location>
        <begin position="266"/>
        <end position="287"/>
    </location>
</feature>
<evidence type="ECO:0000313" key="9">
    <source>
        <dbReference type="Proteomes" id="UP000469011"/>
    </source>
</evidence>
<feature type="transmembrane region" description="Helical" evidence="6">
    <location>
        <begin position="228"/>
        <end position="246"/>
    </location>
</feature>
<comment type="subcellular location">
    <subcellularLocation>
        <location evidence="1">Membrane</location>
        <topology evidence="1">Multi-pass membrane protein</topology>
    </subcellularLocation>
</comment>
<keyword evidence="3 6" id="KW-0812">Transmembrane</keyword>
<dbReference type="InterPro" id="IPR011701">
    <property type="entry name" value="MFS"/>
</dbReference>
<keyword evidence="4 6" id="KW-1133">Transmembrane helix</keyword>
<feature type="transmembrane region" description="Helical" evidence="6">
    <location>
        <begin position="140"/>
        <end position="168"/>
    </location>
</feature>
<dbReference type="RefSeq" id="WP_163464678.1">
    <property type="nucleotide sequence ID" value="NZ_JAAAMG010000014.1"/>
</dbReference>
<dbReference type="InterPro" id="IPR036259">
    <property type="entry name" value="MFS_trans_sf"/>
</dbReference>
<dbReference type="Proteomes" id="UP000469011">
    <property type="component" value="Unassembled WGS sequence"/>
</dbReference>
<dbReference type="PANTHER" id="PTHR23505:SF79">
    <property type="entry name" value="PROTEIN SPINSTER"/>
    <property type="match status" value="1"/>
</dbReference>
<dbReference type="EMBL" id="JAAAMG010000014">
    <property type="protein sequence ID" value="NDW06150.1"/>
    <property type="molecule type" value="Genomic_DNA"/>
</dbReference>
<organism evidence="8 9">
    <name type="scientific">Jiella pacifica</name>
    <dbReference type="NCBI Taxonomy" id="2696469"/>
    <lineage>
        <taxon>Bacteria</taxon>
        <taxon>Pseudomonadati</taxon>
        <taxon>Pseudomonadota</taxon>
        <taxon>Alphaproteobacteria</taxon>
        <taxon>Hyphomicrobiales</taxon>
        <taxon>Aurantimonadaceae</taxon>
        <taxon>Jiella</taxon>
    </lineage>
</organism>
<dbReference type="SUPFAM" id="SSF103473">
    <property type="entry name" value="MFS general substrate transporter"/>
    <property type="match status" value="1"/>
</dbReference>
<reference evidence="8 9" key="1">
    <citation type="submission" date="2020-01" db="EMBL/GenBank/DDBJ databases">
        <title>Jiella pacifica sp. nov.</title>
        <authorList>
            <person name="Xue Z."/>
            <person name="Zhu S."/>
            <person name="Chen J."/>
            <person name="Yang J."/>
        </authorList>
    </citation>
    <scope>NUCLEOTIDE SEQUENCE [LARGE SCALE GENOMIC DNA]</scope>
    <source>
        <strain evidence="8 9">40Bstr34</strain>
    </source>
</reference>
<name>A0A6N9T4I0_9HYPH</name>
<feature type="transmembrane region" description="Helical" evidence="6">
    <location>
        <begin position="294"/>
        <end position="317"/>
    </location>
</feature>
<proteinExistence type="predicted"/>
<evidence type="ECO:0000256" key="4">
    <source>
        <dbReference type="ARBA" id="ARBA00022989"/>
    </source>
</evidence>
<dbReference type="PANTHER" id="PTHR23505">
    <property type="entry name" value="SPINSTER"/>
    <property type="match status" value="1"/>
</dbReference>
<evidence type="ECO:0000313" key="8">
    <source>
        <dbReference type="EMBL" id="NDW06150.1"/>
    </source>
</evidence>